<dbReference type="InParanoid" id="G2YJ56"/>
<feature type="compositionally biased region" description="Basic and acidic residues" evidence="1">
    <location>
        <begin position="38"/>
        <end position="52"/>
    </location>
</feature>
<organism evidence="2 3">
    <name type="scientific">Botryotinia fuckeliana (strain T4)</name>
    <name type="common">Noble rot fungus</name>
    <name type="synonym">Botrytis cinerea</name>
    <dbReference type="NCBI Taxonomy" id="999810"/>
    <lineage>
        <taxon>Eukaryota</taxon>
        <taxon>Fungi</taxon>
        <taxon>Dikarya</taxon>
        <taxon>Ascomycota</taxon>
        <taxon>Pezizomycotina</taxon>
        <taxon>Leotiomycetes</taxon>
        <taxon>Helotiales</taxon>
        <taxon>Sclerotiniaceae</taxon>
        <taxon>Botrytis</taxon>
    </lineage>
</organism>
<evidence type="ECO:0000313" key="3">
    <source>
        <dbReference type="Proteomes" id="UP000008177"/>
    </source>
</evidence>
<reference evidence="3" key="1">
    <citation type="journal article" date="2011" name="PLoS Genet.">
        <title>Genomic analysis of the necrotrophic fungal pathogens Sclerotinia sclerotiorum and Botrytis cinerea.</title>
        <authorList>
            <person name="Amselem J."/>
            <person name="Cuomo C.A."/>
            <person name="van Kan J.A."/>
            <person name="Viaud M."/>
            <person name="Benito E.P."/>
            <person name="Couloux A."/>
            <person name="Coutinho P.M."/>
            <person name="de Vries R.P."/>
            <person name="Dyer P.S."/>
            <person name="Fillinger S."/>
            <person name="Fournier E."/>
            <person name="Gout L."/>
            <person name="Hahn M."/>
            <person name="Kohn L."/>
            <person name="Lapalu N."/>
            <person name="Plummer K.M."/>
            <person name="Pradier J.M."/>
            <person name="Quevillon E."/>
            <person name="Sharon A."/>
            <person name="Simon A."/>
            <person name="ten Have A."/>
            <person name="Tudzynski B."/>
            <person name="Tudzynski P."/>
            <person name="Wincker P."/>
            <person name="Andrew M."/>
            <person name="Anthouard V."/>
            <person name="Beever R.E."/>
            <person name="Beffa R."/>
            <person name="Benoit I."/>
            <person name="Bouzid O."/>
            <person name="Brault B."/>
            <person name="Chen Z."/>
            <person name="Choquer M."/>
            <person name="Collemare J."/>
            <person name="Cotton P."/>
            <person name="Danchin E.G."/>
            <person name="Da Silva C."/>
            <person name="Gautier A."/>
            <person name="Giraud C."/>
            <person name="Giraud T."/>
            <person name="Gonzalez C."/>
            <person name="Grossetete S."/>
            <person name="Guldener U."/>
            <person name="Henrissat B."/>
            <person name="Howlett B.J."/>
            <person name="Kodira C."/>
            <person name="Kretschmer M."/>
            <person name="Lappartient A."/>
            <person name="Leroch M."/>
            <person name="Levis C."/>
            <person name="Mauceli E."/>
            <person name="Neuveglise C."/>
            <person name="Oeser B."/>
            <person name="Pearson M."/>
            <person name="Poulain J."/>
            <person name="Poussereau N."/>
            <person name="Quesneville H."/>
            <person name="Rascle C."/>
            <person name="Schumacher J."/>
            <person name="Segurens B."/>
            <person name="Sexton A."/>
            <person name="Silva E."/>
            <person name="Sirven C."/>
            <person name="Soanes D.M."/>
            <person name="Talbot N.J."/>
            <person name="Templeton M."/>
            <person name="Yandava C."/>
            <person name="Yarden O."/>
            <person name="Zeng Q."/>
            <person name="Rollins J.A."/>
            <person name="Lebrun M.H."/>
            <person name="Dickman M."/>
        </authorList>
    </citation>
    <scope>NUCLEOTIDE SEQUENCE [LARGE SCALE GENOMIC DNA]</scope>
    <source>
        <strain evidence="3">T4</strain>
    </source>
</reference>
<feature type="region of interest" description="Disordered" evidence="1">
    <location>
        <begin position="1"/>
        <end position="52"/>
    </location>
</feature>
<name>G2YJ56_BOTF4</name>
<dbReference type="HOGENOM" id="CLU_3086998_0_0_1"/>
<evidence type="ECO:0000313" key="2">
    <source>
        <dbReference type="EMBL" id="CCD51743.1"/>
    </source>
</evidence>
<dbReference type="AlphaFoldDB" id="G2YJ56"/>
<protein>
    <submittedName>
        <fullName evidence="2">Uncharacterized protein</fullName>
    </submittedName>
</protein>
<proteinExistence type="predicted"/>
<gene>
    <name evidence="2" type="ORF">BofuT4_uP020490.1</name>
</gene>
<sequence>MGEDFPTGHSNTFGGSSKGHDRFSETEFEENNTQTMDVKARAKAGEVRLRAM</sequence>
<evidence type="ECO:0000256" key="1">
    <source>
        <dbReference type="SAM" id="MobiDB-lite"/>
    </source>
</evidence>
<dbReference type="Proteomes" id="UP000008177">
    <property type="component" value="Unplaced contigs"/>
</dbReference>
<accession>G2YJ56</accession>
<dbReference type="EMBL" id="FQ790337">
    <property type="protein sequence ID" value="CCD51743.1"/>
    <property type="molecule type" value="Genomic_DNA"/>
</dbReference>